<dbReference type="AlphaFoldDB" id="A0A8T0EKV8"/>
<dbReference type="EMBL" id="JABXBU010002227">
    <property type="protein sequence ID" value="KAF8774600.1"/>
    <property type="molecule type" value="Genomic_DNA"/>
</dbReference>
<organism evidence="1 2">
    <name type="scientific">Argiope bruennichi</name>
    <name type="common">Wasp spider</name>
    <name type="synonym">Aranea bruennichi</name>
    <dbReference type="NCBI Taxonomy" id="94029"/>
    <lineage>
        <taxon>Eukaryota</taxon>
        <taxon>Metazoa</taxon>
        <taxon>Ecdysozoa</taxon>
        <taxon>Arthropoda</taxon>
        <taxon>Chelicerata</taxon>
        <taxon>Arachnida</taxon>
        <taxon>Araneae</taxon>
        <taxon>Araneomorphae</taxon>
        <taxon>Entelegynae</taxon>
        <taxon>Araneoidea</taxon>
        <taxon>Araneidae</taxon>
        <taxon>Argiope</taxon>
    </lineage>
</organism>
<evidence type="ECO:0000313" key="2">
    <source>
        <dbReference type="Proteomes" id="UP000807504"/>
    </source>
</evidence>
<sequence length="143" mass="15627">MHERGNVVGRVGAWVMHVSSIAGRVEVCGVMNVSREYCGSFQSVWVMNGPGNIVGRYEWVGNECVQGILVGRFRVCGVMNVSRVYCGSFQECVGNECVPGNMWVVSECVGNECVQGILWVVSEYVGNGMCPGNIVWSFQSVMC</sequence>
<protein>
    <submittedName>
        <fullName evidence="1">Uncharacterized protein</fullName>
    </submittedName>
</protein>
<gene>
    <name evidence="1" type="ORF">HNY73_017132</name>
</gene>
<dbReference type="Proteomes" id="UP000807504">
    <property type="component" value="Unassembled WGS sequence"/>
</dbReference>
<evidence type="ECO:0000313" key="1">
    <source>
        <dbReference type="EMBL" id="KAF8774600.1"/>
    </source>
</evidence>
<reference evidence="1" key="1">
    <citation type="journal article" date="2020" name="bioRxiv">
        <title>Chromosome-level reference genome of the European wasp spider Argiope bruennichi: a resource for studies on range expansion and evolutionary adaptation.</title>
        <authorList>
            <person name="Sheffer M.M."/>
            <person name="Hoppe A."/>
            <person name="Krehenwinkel H."/>
            <person name="Uhl G."/>
            <person name="Kuss A.W."/>
            <person name="Jensen L."/>
            <person name="Jensen C."/>
            <person name="Gillespie R.G."/>
            <person name="Hoff K.J."/>
            <person name="Prost S."/>
        </authorList>
    </citation>
    <scope>NUCLEOTIDE SEQUENCE</scope>
</reference>
<reference evidence="1" key="2">
    <citation type="submission" date="2020-06" db="EMBL/GenBank/DDBJ databases">
        <authorList>
            <person name="Sheffer M."/>
        </authorList>
    </citation>
    <scope>NUCLEOTIDE SEQUENCE</scope>
</reference>
<name>A0A8T0EKV8_ARGBR</name>
<proteinExistence type="predicted"/>
<keyword evidence="2" id="KW-1185">Reference proteome</keyword>
<accession>A0A8T0EKV8</accession>
<comment type="caution">
    <text evidence="1">The sequence shown here is derived from an EMBL/GenBank/DDBJ whole genome shotgun (WGS) entry which is preliminary data.</text>
</comment>